<dbReference type="Gene3D" id="3.40.50.970">
    <property type="match status" value="1"/>
</dbReference>
<dbReference type="GO" id="GO:0006082">
    <property type="term" value="P:organic acid metabolic process"/>
    <property type="evidence" value="ECO:0007669"/>
    <property type="project" value="UniProtKB-ARBA"/>
</dbReference>
<reference evidence="1" key="1">
    <citation type="submission" date="2022-10" db="EMBL/GenBank/DDBJ databases">
        <title>Complete genome of Methanoculleus submarinus DSM 15122.</title>
        <authorList>
            <person name="Chen S.-C."/>
            <person name="Lai S.-J."/>
            <person name="You Y.-T."/>
        </authorList>
    </citation>
    <scope>NUCLEOTIDE SEQUENCE</scope>
    <source>
        <strain evidence="1">DSM 15122</strain>
    </source>
</reference>
<protein>
    <submittedName>
        <fullName evidence="1">Uncharacterized protein</fullName>
    </submittedName>
</protein>
<dbReference type="EMBL" id="CP109831">
    <property type="protein sequence ID" value="UYU19070.1"/>
    <property type="molecule type" value="Genomic_DNA"/>
</dbReference>
<dbReference type="KEGG" id="msum:OH143_02970"/>
<gene>
    <name evidence="1" type="ORF">OH143_02970</name>
</gene>
<dbReference type="GO" id="GO:0044272">
    <property type="term" value="P:sulfur compound biosynthetic process"/>
    <property type="evidence" value="ECO:0007669"/>
    <property type="project" value="UniProtKB-ARBA"/>
</dbReference>
<proteinExistence type="predicted"/>
<dbReference type="AlphaFoldDB" id="A0AAX3EAG5"/>
<dbReference type="InterPro" id="IPR029061">
    <property type="entry name" value="THDP-binding"/>
</dbReference>
<name>A0AAX3EAG5_9EURY</name>
<dbReference type="Proteomes" id="UP001156196">
    <property type="component" value="Chromosome"/>
</dbReference>
<dbReference type="SUPFAM" id="SSF52518">
    <property type="entry name" value="Thiamin diphosphate-binding fold (THDP-binding)"/>
    <property type="match status" value="1"/>
</dbReference>
<accession>A0AAX3EAG5</accession>
<sequence>MFTAILIGFGIPLGWRWRGRHLDRSGTAGLILDSVTMVLCTVPRAIARAYGIEGETVLAGEDVRSALSNALEHSGPYLADFRIEREEAVFPMALPARRSMR</sequence>
<organism evidence="1 2">
    <name type="scientific">Methanoculleus submarinus</name>
    <dbReference type="NCBI Taxonomy" id="204050"/>
    <lineage>
        <taxon>Archaea</taxon>
        <taxon>Methanobacteriati</taxon>
        <taxon>Methanobacteriota</taxon>
        <taxon>Stenosarchaea group</taxon>
        <taxon>Methanomicrobia</taxon>
        <taxon>Methanomicrobiales</taxon>
        <taxon>Methanomicrobiaceae</taxon>
        <taxon>Methanoculleus</taxon>
    </lineage>
</organism>
<evidence type="ECO:0000313" key="2">
    <source>
        <dbReference type="Proteomes" id="UP001156196"/>
    </source>
</evidence>
<dbReference type="GeneID" id="58787962"/>
<evidence type="ECO:0000313" key="1">
    <source>
        <dbReference type="EMBL" id="UYU19070.1"/>
    </source>
</evidence>
<keyword evidence="2" id="KW-1185">Reference proteome</keyword>
<dbReference type="RefSeq" id="WP_187147917.1">
    <property type="nucleotide sequence ID" value="NZ_CP109831.1"/>
</dbReference>